<dbReference type="PROSITE" id="PS51186">
    <property type="entry name" value="GNAT"/>
    <property type="match status" value="1"/>
</dbReference>
<reference evidence="3" key="2">
    <citation type="journal article" date="2010" name="Stand. Genomic Sci.">
        <title>Complete genome sequence of Vulcanisaeta distributa type strain (IC-017T).</title>
        <authorList>
            <person name="Mavromatis K."/>
            <person name="Sikorski J."/>
            <person name="Pabst E."/>
            <person name="Teshima H."/>
            <person name="Lapidus A."/>
            <person name="Lucas S."/>
            <person name="Nolan M."/>
            <person name="Glavina Del Rio T."/>
            <person name="Cheng J."/>
            <person name="Bruce D."/>
            <person name="Goodwin L."/>
            <person name="Pitluck S."/>
            <person name="Liolios K."/>
            <person name="Ivanova N."/>
            <person name="Mikhailova N."/>
            <person name="Pati A."/>
            <person name="Chen A."/>
            <person name="Palaniappan K."/>
            <person name="Land M."/>
            <person name="Hauser L."/>
            <person name="Chang Y."/>
            <person name="Jeffries C."/>
            <person name="Rohde M."/>
            <person name="Spring S."/>
            <person name="Goker M."/>
            <person name="Wirth R."/>
            <person name="Woyke T."/>
            <person name="Bristow J."/>
            <person name="Eisen J."/>
            <person name="Markowitz V."/>
            <person name="Hugenholtz P."/>
            <person name="Klenk H."/>
            <person name="Kyrpides N."/>
        </authorList>
    </citation>
    <scope>NUCLEOTIDE SEQUENCE [LARGE SCALE GENOMIC DNA]</scope>
    <source>
        <strain evidence="3">DSM 14429 / JCM 11212 / NBRC 100878 / IC-017</strain>
    </source>
</reference>
<evidence type="ECO:0000259" key="1">
    <source>
        <dbReference type="PROSITE" id="PS51186"/>
    </source>
</evidence>
<gene>
    <name evidence="2" type="ordered locus">Vdis_1802</name>
</gene>
<dbReference type="Proteomes" id="UP000006681">
    <property type="component" value="Chromosome"/>
</dbReference>
<dbReference type="Gene3D" id="3.40.630.30">
    <property type="match status" value="1"/>
</dbReference>
<protein>
    <submittedName>
        <fullName evidence="2">GCN5-related N-acetyltransferase</fullName>
    </submittedName>
</protein>
<evidence type="ECO:0000313" key="2">
    <source>
        <dbReference type="EMBL" id="ADN51175.1"/>
    </source>
</evidence>
<dbReference type="Pfam" id="PF00583">
    <property type="entry name" value="Acetyltransf_1"/>
    <property type="match status" value="1"/>
</dbReference>
<dbReference type="OrthoDB" id="43754at2157"/>
<dbReference type="CDD" id="cd04301">
    <property type="entry name" value="NAT_SF"/>
    <property type="match status" value="1"/>
</dbReference>
<organism evidence="2 3">
    <name type="scientific">Vulcanisaeta distributa (strain DSM 14429 / JCM 11212 / NBRC 100878 / IC-017)</name>
    <dbReference type="NCBI Taxonomy" id="572478"/>
    <lineage>
        <taxon>Archaea</taxon>
        <taxon>Thermoproteota</taxon>
        <taxon>Thermoprotei</taxon>
        <taxon>Thermoproteales</taxon>
        <taxon>Thermoproteaceae</taxon>
        <taxon>Vulcanisaeta</taxon>
    </lineage>
</organism>
<dbReference type="PANTHER" id="PTHR43072:SF60">
    <property type="entry name" value="L-2,4-DIAMINOBUTYRIC ACID ACETYLTRANSFERASE"/>
    <property type="match status" value="1"/>
</dbReference>
<reference evidence="2 3" key="1">
    <citation type="journal article" date="2010" name="Stand. Genomic Sci.">
        <title>Complete genome sequence of Vulcanisaeta distributa type strain (IC-017).</title>
        <authorList>
            <person name="Mavromatis K."/>
            <person name="Sikorski J."/>
            <person name="Pabst E."/>
            <person name="Teshima H."/>
            <person name="Lapidus A."/>
            <person name="Lucas S."/>
            <person name="Nolan M."/>
            <person name="Glavina Del Rio T."/>
            <person name="Cheng J.F."/>
            <person name="Bruce D."/>
            <person name="Goodwin L."/>
            <person name="Pitluck S."/>
            <person name="Liolios K."/>
            <person name="Ivanova N."/>
            <person name="Mikhailova N."/>
            <person name="Pati A."/>
            <person name="Chen A."/>
            <person name="Palaniappan K."/>
            <person name="Land M."/>
            <person name="Hauser L."/>
            <person name="Chang Y.J."/>
            <person name="Jeffries C.D."/>
            <person name="Rohde M."/>
            <person name="Spring S."/>
            <person name="Goker M."/>
            <person name="Wirth R."/>
            <person name="Woyke T."/>
            <person name="Bristow J."/>
            <person name="Eisen J.A."/>
            <person name="Markowitz V."/>
            <person name="Hugenholtz P."/>
            <person name="Klenk H.P."/>
            <person name="Kyrpides N.C."/>
        </authorList>
    </citation>
    <scope>NUCLEOTIDE SEQUENCE [LARGE SCALE GENOMIC DNA]</scope>
    <source>
        <strain evidence="3">DSM 14429 / JCM 11212 / NBRC 100878 / IC-017</strain>
    </source>
</reference>
<dbReference type="SUPFAM" id="SSF55729">
    <property type="entry name" value="Acyl-CoA N-acyltransferases (Nat)"/>
    <property type="match status" value="1"/>
</dbReference>
<proteinExistence type="predicted"/>
<dbReference type="InterPro" id="IPR000182">
    <property type="entry name" value="GNAT_dom"/>
</dbReference>
<name>E1QUQ6_VULDI</name>
<dbReference type="eggNOG" id="arCOG00845">
    <property type="taxonomic scope" value="Archaea"/>
</dbReference>
<dbReference type="KEGG" id="vdi:Vdis_1802"/>
<dbReference type="AlphaFoldDB" id="E1QUQ6"/>
<dbReference type="GO" id="GO:0016747">
    <property type="term" value="F:acyltransferase activity, transferring groups other than amino-acyl groups"/>
    <property type="evidence" value="ECO:0007669"/>
    <property type="project" value="InterPro"/>
</dbReference>
<sequence>MTELTIRKALPSDAGQIIEFTRNTFSWGDYVPNAINEWINEGTAYVAVIENHVVGVLNMVLIRETSTAWLEGLRVHPNYRRMGIGKALTEYVLNEAVKNGIKYAMLMIADWNEPSHRLARSLGFHEVLTLFTGVAKPSSVDIIRGEAMREVVRNALRKTNGLYCTTRKHWLCTRATEDFVMTMINEVYIGRGIGLGEFSVGPPTIPAKTEVLATENGDFENYYGKFIVYEKELGKTQAKA</sequence>
<accession>E1QUQ6</accession>
<keyword evidence="3" id="KW-1185">Reference proteome</keyword>
<dbReference type="PANTHER" id="PTHR43072">
    <property type="entry name" value="N-ACETYLTRANSFERASE"/>
    <property type="match status" value="1"/>
</dbReference>
<dbReference type="GeneID" id="9752747"/>
<keyword evidence="2" id="KW-0808">Transferase</keyword>
<dbReference type="EMBL" id="CP002100">
    <property type="protein sequence ID" value="ADN51175.1"/>
    <property type="molecule type" value="Genomic_DNA"/>
</dbReference>
<dbReference type="RefSeq" id="WP_013336900.1">
    <property type="nucleotide sequence ID" value="NC_014537.1"/>
</dbReference>
<dbReference type="HOGENOM" id="CLU_1154409_0_0_2"/>
<dbReference type="InterPro" id="IPR016181">
    <property type="entry name" value="Acyl_CoA_acyltransferase"/>
</dbReference>
<feature type="domain" description="N-acetyltransferase" evidence="1">
    <location>
        <begin position="4"/>
        <end position="149"/>
    </location>
</feature>
<dbReference type="STRING" id="572478.Vdis_1802"/>
<evidence type="ECO:0000313" key="3">
    <source>
        <dbReference type="Proteomes" id="UP000006681"/>
    </source>
</evidence>